<dbReference type="InterPro" id="IPR014710">
    <property type="entry name" value="RmlC-like_jellyroll"/>
</dbReference>
<dbReference type="Pfam" id="PF00027">
    <property type="entry name" value="cNMP_binding"/>
    <property type="match status" value="1"/>
</dbReference>
<dbReference type="SMART" id="SM00100">
    <property type="entry name" value="cNMP"/>
    <property type="match status" value="1"/>
</dbReference>
<dbReference type="PANTHER" id="PTHR47823:SF9">
    <property type="entry name" value="CHROMOSOME UNDETERMINED SCAFFOLD_10, WHOLE GENOME SHOTGUN SEQUENCE"/>
    <property type="match status" value="1"/>
</dbReference>
<dbReference type="RefSeq" id="WP_281834827.1">
    <property type="nucleotide sequence ID" value="NZ_BSDY01000006.1"/>
</dbReference>
<organism evidence="2 3">
    <name type="scientific">Propionigenium maris DSM 9537</name>
    <dbReference type="NCBI Taxonomy" id="1123000"/>
    <lineage>
        <taxon>Bacteria</taxon>
        <taxon>Fusobacteriati</taxon>
        <taxon>Fusobacteriota</taxon>
        <taxon>Fusobacteriia</taxon>
        <taxon>Fusobacteriales</taxon>
        <taxon>Fusobacteriaceae</taxon>
        <taxon>Propionigenium</taxon>
    </lineage>
</organism>
<evidence type="ECO:0000259" key="1">
    <source>
        <dbReference type="PROSITE" id="PS50042"/>
    </source>
</evidence>
<evidence type="ECO:0000313" key="2">
    <source>
        <dbReference type="EMBL" id="GLI55990.1"/>
    </source>
</evidence>
<dbReference type="EMBL" id="BSDY01000006">
    <property type="protein sequence ID" value="GLI55990.1"/>
    <property type="molecule type" value="Genomic_DNA"/>
</dbReference>
<dbReference type="AlphaFoldDB" id="A0A9W6GKT0"/>
<protein>
    <recommendedName>
        <fullName evidence="1">Cyclic nucleotide-binding domain-containing protein</fullName>
    </recommendedName>
</protein>
<feature type="domain" description="Cyclic nucleotide-binding" evidence="1">
    <location>
        <begin position="19"/>
        <end position="134"/>
    </location>
</feature>
<dbReference type="PROSITE" id="PS50042">
    <property type="entry name" value="CNMP_BINDING_3"/>
    <property type="match status" value="1"/>
</dbReference>
<dbReference type="SUPFAM" id="SSF51206">
    <property type="entry name" value="cAMP-binding domain-like"/>
    <property type="match status" value="1"/>
</dbReference>
<dbReference type="Gene3D" id="2.60.120.10">
    <property type="entry name" value="Jelly Rolls"/>
    <property type="match status" value="1"/>
</dbReference>
<reference evidence="2" key="1">
    <citation type="submission" date="2022-12" db="EMBL/GenBank/DDBJ databases">
        <title>Reference genome sequencing for broad-spectrum identification of bacterial and archaeal isolates by mass spectrometry.</title>
        <authorList>
            <person name="Sekiguchi Y."/>
            <person name="Tourlousse D.M."/>
        </authorList>
    </citation>
    <scope>NUCLEOTIDE SEQUENCE</scope>
    <source>
        <strain evidence="2">10succ1</strain>
    </source>
</reference>
<dbReference type="CDD" id="cd00038">
    <property type="entry name" value="CAP_ED"/>
    <property type="match status" value="1"/>
</dbReference>
<dbReference type="Proteomes" id="UP001144471">
    <property type="component" value="Unassembled WGS sequence"/>
</dbReference>
<gene>
    <name evidence="2" type="ORF">PM10SUCC1_15040</name>
</gene>
<keyword evidence="3" id="KW-1185">Reference proteome</keyword>
<dbReference type="PANTHER" id="PTHR47823">
    <property type="entry name" value="ION_TRANS DOMAIN-CONTAINING PROTEIN"/>
    <property type="match status" value="1"/>
</dbReference>
<accession>A0A9W6GKT0</accession>
<comment type="caution">
    <text evidence="2">The sequence shown here is derived from an EMBL/GenBank/DDBJ whole genome shotgun (WGS) entry which is preliminary data.</text>
</comment>
<evidence type="ECO:0000313" key="3">
    <source>
        <dbReference type="Proteomes" id="UP001144471"/>
    </source>
</evidence>
<name>A0A9W6GKT0_9FUSO</name>
<dbReference type="InterPro" id="IPR018490">
    <property type="entry name" value="cNMP-bd_dom_sf"/>
</dbReference>
<dbReference type="InterPro" id="IPR000595">
    <property type="entry name" value="cNMP-bd_dom"/>
</dbReference>
<sequence>MEKWEIQEKILDMLPQISFFGGADEDEMDEIMEYVDEIEVEAGTYIYREGDPPGDLYILLEGRMEFSILEEKVAEGEPGILFGMSATIGIQKQLVSALAKTDVKLAVISRKLFMTMCKKNPELFGKIILNIARDLARDLKFLREYVMEHKRSTG</sequence>
<proteinExistence type="predicted"/>